<dbReference type="InterPro" id="IPR015919">
    <property type="entry name" value="Cadherin-like_sf"/>
</dbReference>
<dbReference type="GO" id="GO:0005886">
    <property type="term" value="C:plasma membrane"/>
    <property type="evidence" value="ECO:0007669"/>
    <property type="project" value="InterPro"/>
</dbReference>
<organism evidence="12 13">
    <name type="scientific">Caenorhabditis auriculariae</name>
    <dbReference type="NCBI Taxonomy" id="2777116"/>
    <lineage>
        <taxon>Eukaryota</taxon>
        <taxon>Metazoa</taxon>
        <taxon>Ecdysozoa</taxon>
        <taxon>Nematoda</taxon>
        <taxon>Chromadorea</taxon>
        <taxon>Rhabditida</taxon>
        <taxon>Rhabditina</taxon>
        <taxon>Rhabditomorpha</taxon>
        <taxon>Rhabditoidea</taxon>
        <taxon>Rhabditidae</taxon>
        <taxon>Peloderinae</taxon>
        <taxon>Caenorhabditis</taxon>
    </lineage>
</organism>
<keyword evidence="3" id="KW-0677">Repeat</keyword>
<feature type="domain" description="Cadherin" evidence="11">
    <location>
        <begin position="942"/>
        <end position="1045"/>
    </location>
</feature>
<evidence type="ECO:0000256" key="4">
    <source>
        <dbReference type="ARBA" id="ARBA00022837"/>
    </source>
</evidence>
<dbReference type="PANTHER" id="PTHR24026">
    <property type="entry name" value="FAT ATYPICAL CADHERIN-RELATED"/>
    <property type="match status" value="1"/>
</dbReference>
<evidence type="ECO:0000256" key="5">
    <source>
        <dbReference type="ARBA" id="ARBA00022989"/>
    </source>
</evidence>
<feature type="transmembrane region" description="Helical" evidence="9">
    <location>
        <begin position="1278"/>
        <end position="1298"/>
    </location>
</feature>
<evidence type="ECO:0000313" key="12">
    <source>
        <dbReference type="EMBL" id="CAD6191320.1"/>
    </source>
</evidence>
<keyword evidence="13" id="KW-1185">Reference proteome</keyword>
<feature type="domain" description="Cadherin" evidence="11">
    <location>
        <begin position="180"/>
        <end position="268"/>
    </location>
</feature>
<name>A0A8S1HDC6_9PELO</name>
<dbReference type="GO" id="GO:0005509">
    <property type="term" value="F:calcium ion binding"/>
    <property type="evidence" value="ECO:0007669"/>
    <property type="project" value="UniProtKB-UniRule"/>
</dbReference>
<dbReference type="Proteomes" id="UP000835052">
    <property type="component" value="Unassembled WGS sequence"/>
</dbReference>
<feature type="signal peptide" evidence="10">
    <location>
        <begin position="1"/>
        <end position="25"/>
    </location>
</feature>
<evidence type="ECO:0000256" key="6">
    <source>
        <dbReference type="ARBA" id="ARBA00023136"/>
    </source>
</evidence>
<evidence type="ECO:0000256" key="7">
    <source>
        <dbReference type="PROSITE-ProRule" id="PRU00043"/>
    </source>
</evidence>
<keyword evidence="10" id="KW-0732">Signal</keyword>
<dbReference type="OrthoDB" id="6252479at2759"/>
<feature type="domain" description="Cadherin" evidence="11">
    <location>
        <begin position="42"/>
        <end position="162"/>
    </location>
</feature>
<feature type="domain" description="Cadherin" evidence="11">
    <location>
        <begin position="410"/>
        <end position="506"/>
    </location>
</feature>
<reference evidence="12" key="1">
    <citation type="submission" date="2020-10" db="EMBL/GenBank/DDBJ databases">
        <authorList>
            <person name="Kikuchi T."/>
        </authorList>
    </citation>
    <scope>NUCLEOTIDE SEQUENCE</scope>
    <source>
        <strain evidence="12">NKZ352</strain>
    </source>
</reference>
<dbReference type="PROSITE" id="PS50268">
    <property type="entry name" value="CADHERIN_2"/>
    <property type="match status" value="8"/>
</dbReference>
<evidence type="ECO:0000256" key="3">
    <source>
        <dbReference type="ARBA" id="ARBA00022737"/>
    </source>
</evidence>
<feature type="domain" description="Cadherin" evidence="11">
    <location>
        <begin position="1052"/>
        <end position="1170"/>
    </location>
</feature>
<keyword evidence="2 9" id="KW-0812">Transmembrane</keyword>
<accession>A0A8S1HDC6</accession>
<keyword evidence="6 9" id="KW-0472">Membrane</keyword>
<dbReference type="InterPro" id="IPR002126">
    <property type="entry name" value="Cadherin-like_dom"/>
</dbReference>
<comment type="caution">
    <text evidence="12">The sequence shown here is derived from an EMBL/GenBank/DDBJ whole genome shotgun (WGS) entry which is preliminary data.</text>
</comment>
<keyword evidence="4 7" id="KW-0106">Calcium</keyword>
<evidence type="ECO:0000256" key="8">
    <source>
        <dbReference type="SAM" id="MobiDB-lite"/>
    </source>
</evidence>
<dbReference type="InterPro" id="IPR020894">
    <property type="entry name" value="Cadherin_CS"/>
</dbReference>
<protein>
    <recommendedName>
        <fullName evidence="11">Cadherin domain-containing protein</fullName>
    </recommendedName>
</protein>
<feature type="domain" description="Cadherin" evidence="11">
    <location>
        <begin position="714"/>
        <end position="819"/>
    </location>
</feature>
<dbReference type="EMBL" id="CAJGYM010000020">
    <property type="protein sequence ID" value="CAD6191320.1"/>
    <property type="molecule type" value="Genomic_DNA"/>
</dbReference>
<proteinExistence type="predicted"/>
<feature type="domain" description="Cadherin" evidence="11">
    <location>
        <begin position="295"/>
        <end position="394"/>
    </location>
</feature>
<dbReference type="CDD" id="cd11304">
    <property type="entry name" value="Cadherin_repeat"/>
    <property type="match status" value="7"/>
</dbReference>
<dbReference type="FunFam" id="2.60.40.60:FF:000302">
    <property type="entry name" value="CaDHerin family"/>
    <property type="match status" value="1"/>
</dbReference>
<evidence type="ECO:0000259" key="11">
    <source>
        <dbReference type="PROSITE" id="PS50268"/>
    </source>
</evidence>
<sequence>MQVPKISLSPHRLLLLGFLLNYCRAQDVSDIPVVSLHAPVLQVSSTEGFLPETAEIGTTVRVSPNMQSESLQILVNDDDLHPGMPPATYQYILTGLGATIFAVDQRGFVYLNVPNIDADPPNPSTYQLNVEAREVNTTPNRRSEPVTITIHILDVNDNSPVFEFPIYTANTTALGSDRPVVKVLASDADSGNYGKIVYSITQVTNGAENKFRYDENSNMLLATDHLTPGERYQVVIEATDGGGRSSQAIVIVLATDPSFMLSSLAPLPGMETFLPNPYHTTPTTASTTSAETEETIQTFVTEVSENTPPNTVVVSLGGDESSEHTYFNIVGGNEDGKFSVDEMGTITTAGELDRERTAMYSLQIETRSRNPDQHLYWTLVQITVLDVNDHAPLFVGPQPIRLRLSIDDIEQLTPNMLIGKVMVEDADADDNGRVELRILPPHNKLFAISNEGVVSVNGDFTAVHFGEHDVVVAARDHGDPPKESRAHIQLSVFGTLITVATDAPTNEVFEYTSSIEEESPTPPDDYLQSVTTAPQQGQVFSSFPSPSPVEEPPTTDIPQFPSVQLPNQFPPITLSVPSIKAKNSQEMQQVGVAEQEHGEDLNPSTSTTSSKDYEPYENTEEPTTYVDESEASTPAEEYDSTLGYESTGGYEPETGMSLESSTPPPVSPVESAEIFVSETTTQSTTTTATFKTTTVTSATQPPTEPPRRLAPVFKPAQITVTVDENESEIEVTKAHATYPDGQPGSITYVLHKGDATLFAVSSFSGSVTLLRPLDAEENTSFTIQVSTAEASLLAVDAKLAHFVSITVKVGDVNDWIPNFETANYNFAVQEDTIPGTIVGQVAAFDQDREEPNNRIRYRLVSAGGLESHFNVNAENGLVTLARPIDAFSGEKITLRIEASDLGIPPQSSTATVLVEVVPTSSQLIPNGSPLTHQPSENELQFSLRNYTASVSEAVRPPHLVQVLSVNNKPTDTRFVICSIVSGNYRGAFGVTAGNDGNCELRTQMELDRESVERYLLNITVTAGSQTDFALVSITVLDVNDNVPRFVYDSDLGLSTYFGGVSSNANAFTRVLAVKAEDADLGNSSVVNYALDPLSAHTKYFSISPFGEISTKQSMSQVLQKNRVAFFEIRVSACDSPISGQQLCSKADVVINVITPVNRFKMVTLGLNPQQLRAHEKDMIRSIRQFSGSCNLLNIEKMVEHSAIDNQPRTDIYWYAVNPSTKKICKKHEFRKLFESSSVAMMAGKVQPWFRLDRIVEEAADDSLPNNGILPSNWKTASILLIILAVVIALGAVIGICAVSQRNLNTFTSHSYPQKMGTVYLPNMAIDPRMDKIYETQMLEMPMSDEDMTMKSGSIGAATQQRGISYRNYGRQQSAAYEGDFSIEESMYAINVPGRIDPVTKYAFLLRIPVLRRNHGLSFYTLSSNSFPSSLFVFRRIQTLVIPTPDYPNRGAPYHHKSVL</sequence>
<feature type="domain" description="Cadherin" evidence="11">
    <location>
        <begin position="820"/>
        <end position="931"/>
    </location>
</feature>
<evidence type="ECO:0000256" key="1">
    <source>
        <dbReference type="ARBA" id="ARBA00004370"/>
    </source>
</evidence>
<dbReference type="SMART" id="SM00112">
    <property type="entry name" value="CA"/>
    <property type="match status" value="8"/>
</dbReference>
<gene>
    <name evidence="12" type="ORF">CAUJ_LOCUS7239</name>
</gene>
<evidence type="ECO:0000256" key="9">
    <source>
        <dbReference type="SAM" id="Phobius"/>
    </source>
</evidence>
<keyword evidence="5 9" id="KW-1133">Transmembrane helix</keyword>
<dbReference type="FunFam" id="2.60.40.60:FF:000379">
    <property type="entry name" value="CaDHerin family"/>
    <property type="match status" value="1"/>
</dbReference>
<dbReference type="PRINTS" id="PR00205">
    <property type="entry name" value="CADHERIN"/>
</dbReference>
<dbReference type="FunFam" id="2.60.40.60:FF:000315">
    <property type="entry name" value="CaDHerin family"/>
    <property type="match status" value="1"/>
</dbReference>
<evidence type="ECO:0000313" key="13">
    <source>
        <dbReference type="Proteomes" id="UP000835052"/>
    </source>
</evidence>
<comment type="subcellular location">
    <subcellularLocation>
        <location evidence="1">Membrane</location>
    </subcellularLocation>
</comment>
<dbReference type="PROSITE" id="PS00232">
    <property type="entry name" value="CADHERIN_1"/>
    <property type="match status" value="3"/>
</dbReference>
<dbReference type="Gene3D" id="2.60.40.60">
    <property type="entry name" value="Cadherins"/>
    <property type="match status" value="8"/>
</dbReference>
<dbReference type="GO" id="GO:0007156">
    <property type="term" value="P:homophilic cell adhesion via plasma membrane adhesion molecules"/>
    <property type="evidence" value="ECO:0007669"/>
    <property type="project" value="InterPro"/>
</dbReference>
<evidence type="ECO:0000256" key="2">
    <source>
        <dbReference type="ARBA" id="ARBA00022692"/>
    </source>
</evidence>
<feature type="chain" id="PRO_5035883138" description="Cadherin domain-containing protein" evidence="10">
    <location>
        <begin position="26"/>
        <end position="1459"/>
    </location>
</feature>
<dbReference type="PANTHER" id="PTHR24026:SF135">
    <property type="entry name" value="CADHERIN DOMAIN-CONTAINING PROTEIN"/>
    <property type="match status" value="1"/>
</dbReference>
<feature type="region of interest" description="Disordered" evidence="8">
    <location>
        <begin position="590"/>
        <end position="668"/>
    </location>
</feature>
<dbReference type="Pfam" id="PF00028">
    <property type="entry name" value="Cadherin"/>
    <property type="match status" value="2"/>
</dbReference>
<dbReference type="SUPFAM" id="SSF49313">
    <property type="entry name" value="Cadherin-like"/>
    <property type="match status" value="8"/>
</dbReference>
<evidence type="ECO:0000256" key="10">
    <source>
        <dbReference type="SAM" id="SignalP"/>
    </source>
</evidence>